<dbReference type="AlphaFoldDB" id="A0AAD7L8H6"/>
<evidence type="ECO:0000313" key="3">
    <source>
        <dbReference type="EMBL" id="KAJ7953087.1"/>
    </source>
</evidence>
<protein>
    <submittedName>
        <fullName evidence="3">Zinc finger CCCH domain-containing protein</fullName>
    </submittedName>
</protein>
<reference evidence="3" key="1">
    <citation type="journal article" date="2023" name="Science">
        <title>Elucidation of the pathway for biosynthesis of saponin adjuvants from the soapbark tree.</title>
        <authorList>
            <person name="Reed J."/>
            <person name="Orme A."/>
            <person name="El-Demerdash A."/>
            <person name="Owen C."/>
            <person name="Martin L.B.B."/>
            <person name="Misra R.C."/>
            <person name="Kikuchi S."/>
            <person name="Rejzek M."/>
            <person name="Martin A.C."/>
            <person name="Harkess A."/>
            <person name="Leebens-Mack J."/>
            <person name="Louveau T."/>
            <person name="Stephenson M.J."/>
            <person name="Osbourn A."/>
        </authorList>
    </citation>
    <scope>NUCLEOTIDE SEQUENCE</scope>
    <source>
        <strain evidence="3">S10</strain>
    </source>
</reference>
<dbReference type="InterPro" id="IPR013083">
    <property type="entry name" value="Znf_RING/FYVE/PHD"/>
</dbReference>
<dbReference type="Proteomes" id="UP001163823">
    <property type="component" value="Chromosome 10"/>
</dbReference>
<keyword evidence="2" id="KW-0472">Membrane</keyword>
<keyword evidence="2" id="KW-1133">Transmembrane helix</keyword>
<proteinExistence type="predicted"/>
<organism evidence="3 4">
    <name type="scientific">Quillaja saponaria</name>
    <name type="common">Soap bark tree</name>
    <dbReference type="NCBI Taxonomy" id="32244"/>
    <lineage>
        <taxon>Eukaryota</taxon>
        <taxon>Viridiplantae</taxon>
        <taxon>Streptophyta</taxon>
        <taxon>Embryophyta</taxon>
        <taxon>Tracheophyta</taxon>
        <taxon>Spermatophyta</taxon>
        <taxon>Magnoliopsida</taxon>
        <taxon>eudicotyledons</taxon>
        <taxon>Gunneridae</taxon>
        <taxon>Pentapetalae</taxon>
        <taxon>rosids</taxon>
        <taxon>fabids</taxon>
        <taxon>Fabales</taxon>
        <taxon>Quillajaceae</taxon>
        <taxon>Quillaja</taxon>
    </lineage>
</organism>
<accession>A0AAD7L8H6</accession>
<dbReference type="EMBL" id="JARAOO010000010">
    <property type="protein sequence ID" value="KAJ7953087.1"/>
    <property type="molecule type" value="Genomic_DNA"/>
</dbReference>
<dbReference type="PANTHER" id="PTHR46695">
    <property type="entry name" value="ZINC FINGER CCCH DOMAIN-CONTAINING PROTEIN 44-RELATED"/>
    <property type="match status" value="1"/>
</dbReference>
<feature type="transmembrane region" description="Helical" evidence="2">
    <location>
        <begin position="139"/>
        <end position="157"/>
    </location>
</feature>
<keyword evidence="2" id="KW-0812">Transmembrane</keyword>
<comment type="caution">
    <text evidence="3">The sequence shown here is derived from an EMBL/GenBank/DDBJ whole genome shotgun (WGS) entry which is preliminary data.</text>
</comment>
<name>A0AAD7L8H6_QUISA</name>
<keyword evidence="4" id="KW-1185">Reference proteome</keyword>
<sequence length="186" mass="21068">MLMEQEDEQKLALSMYKSCLQVDGPRSLDDDSVKTVELMNIDQCRRVPELEDSQLVGVSVKLASDADVAERGDGCLPNREVKVDIKVEETSFGKRKRGRPPRAQSKTPPLLRKKNDDEDVCFICFDGGSLVLCDRRFQMLLYVRSFSIIGAFLLGAVPRHIIPHVSSETEAFFRSRAKWNCGMYHV</sequence>
<evidence type="ECO:0000256" key="1">
    <source>
        <dbReference type="SAM" id="MobiDB-lite"/>
    </source>
</evidence>
<evidence type="ECO:0000313" key="4">
    <source>
        <dbReference type="Proteomes" id="UP001163823"/>
    </source>
</evidence>
<dbReference type="KEGG" id="qsa:O6P43_024837"/>
<gene>
    <name evidence="3" type="ORF">O6P43_024837</name>
</gene>
<evidence type="ECO:0000256" key="2">
    <source>
        <dbReference type="SAM" id="Phobius"/>
    </source>
</evidence>
<dbReference type="PANTHER" id="PTHR46695:SF4">
    <property type="entry name" value="ZINC FINGER CCCH DOMAIN-CONTAINING PROTEIN 44"/>
    <property type="match status" value="1"/>
</dbReference>
<dbReference type="Gene3D" id="3.30.40.10">
    <property type="entry name" value="Zinc/RING finger domain, C3HC4 (zinc finger)"/>
    <property type="match status" value="1"/>
</dbReference>
<feature type="region of interest" description="Disordered" evidence="1">
    <location>
        <begin position="92"/>
        <end position="111"/>
    </location>
</feature>